<feature type="compositionally biased region" description="Polar residues" evidence="1">
    <location>
        <begin position="1"/>
        <end position="16"/>
    </location>
</feature>
<feature type="compositionally biased region" description="Low complexity" evidence="1">
    <location>
        <begin position="244"/>
        <end position="256"/>
    </location>
</feature>
<dbReference type="AlphaFoldDB" id="A0A131ZVS9"/>
<gene>
    <name evidence="2" type="ORF">QR98_0013840</name>
</gene>
<protein>
    <submittedName>
        <fullName evidence="2">Uncharacterized protein</fullName>
    </submittedName>
</protein>
<evidence type="ECO:0000313" key="3">
    <source>
        <dbReference type="Proteomes" id="UP000616769"/>
    </source>
</evidence>
<name>A0A131ZVS9_SARSC</name>
<dbReference type="VEuPathDB" id="VectorBase:SSCA002013"/>
<sequence length="394" mass="42204">MSANQPNQAIDKNTNVYGLDSNNAKNGVGGGGGSNQQQQQNNPQSVNRGFNQGYSYNTGIKPYRTGYTYFQPFGDAVTEQTPTNQNNQNGIKGVNSNNNNQNDGANNNDGKVQTVQQLPVQLPDFFGIDPKQLGPVRVISNKNLPLDENGIPILDAIHIPENANEENANNNNNQQQQQQTLPQAPPTPVDVPVNANDFTGDFNFNNILSGTDGTTGQNGGNYNNNNNNNNNGNSLFDFSPPSSNNFNFGGRNNNGGDESDYNRLDDFAGNLNNFDTYLGDPSLMLDNTMPSTMNGNNRNQNQSPQGIPSDALSGFGFDGQQVPSEIVNLNNAFGTGMGNNNNANNANTRNGNNLNDILNQFSTNGGGGNPNVNDMGDFGNFGSSSNGNPLFPFL</sequence>
<comment type="caution">
    <text evidence="2">The sequence shown here is derived from an EMBL/GenBank/DDBJ whole genome shotgun (WGS) entry which is preliminary data.</text>
</comment>
<evidence type="ECO:0000313" key="2">
    <source>
        <dbReference type="EMBL" id="KPM02958.1"/>
    </source>
</evidence>
<accession>A0A131ZVS9</accession>
<feature type="region of interest" description="Disordered" evidence="1">
    <location>
        <begin position="77"/>
        <end position="110"/>
    </location>
</feature>
<dbReference type="EMBL" id="JXLN01003367">
    <property type="protein sequence ID" value="KPM02958.1"/>
    <property type="molecule type" value="Genomic_DNA"/>
</dbReference>
<proteinExistence type="predicted"/>
<feature type="compositionally biased region" description="Low complexity" evidence="1">
    <location>
        <begin position="78"/>
        <end position="110"/>
    </location>
</feature>
<feature type="compositionally biased region" description="Low complexity" evidence="1">
    <location>
        <begin position="35"/>
        <end position="44"/>
    </location>
</feature>
<feature type="compositionally biased region" description="Polar residues" evidence="1">
    <location>
        <begin position="202"/>
        <end position="215"/>
    </location>
</feature>
<feature type="compositionally biased region" description="Polar residues" evidence="1">
    <location>
        <begin position="234"/>
        <end position="243"/>
    </location>
</feature>
<feature type="compositionally biased region" description="Low complexity" evidence="1">
    <location>
        <begin position="220"/>
        <end position="233"/>
    </location>
</feature>
<feature type="region of interest" description="Disordered" evidence="1">
    <location>
        <begin position="1"/>
        <end position="53"/>
    </location>
</feature>
<reference evidence="2 3" key="1">
    <citation type="journal article" date="2015" name="Parasit. Vectors">
        <title>Draft genome of the scabies mite.</title>
        <authorList>
            <person name="Rider S.D.Jr."/>
            <person name="Morgan M.S."/>
            <person name="Arlian L.G."/>
        </authorList>
    </citation>
    <scope>NUCLEOTIDE SEQUENCE [LARGE SCALE GENOMIC DNA]</scope>
    <source>
        <strain evidence="2">Arlian Lab</strain>
    </source>
</reference>
<feature type="region of interest" description="Disordered" evidence="1">
    <location>
        <begin position="164"/>
        <end position="261"/>
    </location>
</feature>
<evidence type="ECO:0000256" key="1">
    <source>
        <dbReference type="SAM" id="MobiDB-lite"/>
    </source>
</evidence>
<organism evidence="2 3">
    <name type="scientific">Sarcoptes scabiei</name>
    <name type="common">Itch mite</name>
    <name type="synonym">Acarus scabiei</name>
    <dbReference type="NCBI Taxonomy" id="52283"/>
    <lineage>
        <taxon>Eukaryota</taxon>
        <taxon>Metazoa</taxon>
        <taxon>Ecdysozoa</taxon>
        <taxon>Arthropoda</taxon>
        <taxon>Chelicerata</taxon>
        <taxon>Arachnida</taxon>
        <taxon>Acari</taxon>
        <taxon>Acariformes</taxon>
        <taxon>Sarcoptiformes</taxon>
        <taxon>Astigmata</taxon>
        <taxon>Psoroptidia</taxon>
        <taxon>Sarcoptoidea</taxon>
        <taxon>Sarcoptidae</taxon>
        <taxon>Sarcoptinae</taxon>
        <taxon>Sarcoptes</taxon>
    </lineage>
</organism>
<dbReference type="Proteomes" id="UP000616769">
    <property type="component" value="Unassembled WGS sequence"/>
</dbReference>
<feature type="compositionally biased region" description="Low complexity" evidence="1">
    <location>
        <begin position="164"/>
        <end position="179"/>
    </location>
</feature>
<dbReference type="OrthoDB" id="6516839at2759"/>